<keyword evidence="2" id="KW-0540">Nuclease</keyword>
<comment type="caution">
    <text evidence="2">The sequence shown here is derived from an EMBL/GenBank/DDBJ whole genome shotgun (WGS) entry which is preliminary data.</text>
</comment>
<name>A0A8I1J070_PAEPO</name>
<gene>
    <name evidence="2" type="ORF">JDW19_22780</name>
</gene>
<protein>
    <submittedName>
        <fullName evidence="2">Restriction endonuclease</fullName>
    </submittedName>
</protein>
<organism evidence="2 3">
    <name type="scientific">Paenibacillus polymyxa</name>
    <name type="common">Bacillus polymyxa</name>
    <dbReference type="NCBI Taxonomy" id="1406"/>
    <lineage>
        <taxon>Bacteria</taxon>
        <taxon>Bacillati</taxon>
        <taxon>Bacillota</taxon>
        <taxon>Bacilli</taxon>
        <taxon>Bacillales</taxon>
        <taxon>Paenibacillaceae</taxon>
        <taxon>Paenibacillus</taxon>
    </lineage>
</organism>
<dbReference type="AlphaFoldDB" id="A0A8I1J070"/>
<reference evidence="2" key="1">
    <citation type="submission" date="2020-12" db="EMBL/GenBank/DDBJ databases">
        <title>Paenibacillus polymyxa LMG 27872: a double-edged sword.</title>
        <authorList>
            <person name="Langendries S."/>
            <person name="Garcia Mendez S."/>
            <person name="Beirinckx S."/>
            <person name="Viaene T."/>
            <person name="Baeyen S."/>
            <person name="Goeminne G."/>
            <person name="Willems A."/>
            <person name="Debode J."/>
            <person name="Goormachtig S."/>
        </authorList>
    </citation>
    <scope>NUCLEOTIDE SEQUENCE</scope>
    <source>
        <strain evidence="2">LMG 27872</strain>
    </source>
</reference>
<dbReference type="Pfam" id="PF04471">
    <property type="entry name" value="Mrr_cat"/>
    <property type="match status" value="1"/>
</dbReference>
<evidence type="ECO:0000259" key="1">
    <source>
        <dbReference type="Pfam" id="PF04471"/>
    </source>
</evidence>
<proteinExistence type="predicted"/>
<dbReference type="InterPro" id="IPR007560">
    <property type="entry name" value="Restrct_endonuc_IV_Mrr"/>
</dbReference>
<feature type="domain" description="Restriction endonuclease type IV Mrr" evidence="1">
    <location>
        <begin position="3"/>
        <end position="46"/>
    </location>
</feature>
<dbReference type="Proteomes" id="UP000650605">
    <property type="component" value="Unassembled WGS sequence"/>
</dbReference>
<dbReference type="GO" id="GO:0003677">
    <property type="term" value="F:DNA binding"/>
    <property type="evidence" value="ECO:0007669"/>
    <property type="project" value="InterPro"/>
</dbReference>
<dbReference type="GO" id="GO:0009307">
    <property type="term" value="P:DNA restriction-modification system"/>
    <property type="evidence" value="ECO:0007669"/>
    <property type="project" value="InterPro"/>
</dbReference>
<dbReference type="EMBL" id="JAEHFQ010000016">
    <property type="protein sequence ID" value="MBM0635930.1"/>
    <property type="molecule type" value="Genomic_DNA"/>
</dbReference>
<keyword evidence="2" id="KW-0255">Endonuclease</keyword>
<accession>A0A8I1J070</accession>
<evidence type="ECO:0000313" key="3">
    <source>
        <dbReference type="Proteomes" id="UP000650605"/>
    </source>
</evidence>
<dbReference type="GO" id="GO:0004519">
    <property type="term" value="F:endonuclease activity"/>
    <property type="evidence" value="ECO:0007669"/>
    <property type="project" value="UniProtKB-KW"/>
</dbReference>
<evidence type="ECO:0000313" key="2">
    <source>
        <dbReference type="EMBL" id="MBM0635930.1"/>
    </source>
</evidence>
<keyword evidence="2" id="KW-0378">Hydrolase</keyword>
<sequence length="117" mass="13612">MEREKIVVLADKVRSLGAHKGILISTSGFQSGAIEYARQHGIALLQIFDKYVMHIQASINLQTNHMLMEFIRQSPEFYAYQWNTRLNDCSDKKIYPSETMLLEIKNKVLKEYNEDSK</sequence>